<comment type="caution">
    <text evidence="1">The sequence shown here is derived from an EMBL/GenBank/DDBJ whole genome shotgun (WGS) entry which is preliminary data.</text>
</comment>
<accession>A0ACC5VST1</accession>
<dbReference type="Proteomes" id="UP001319846">
    <property type="component" value="Unassembled WGS sequence"/>
</dbReference>
<evidence type="ECO:0000313" key="1">
    <source>
        <dbReference type="EMBL" id="MBZ5486594.1"/>
    </source>
</evidence>
<organism evidence="1 2">
    <name type="scientific">Vreelandella aquamarina</name>
    <dbReference type="NCBI Taxonomy" id="77097"/>
    <lineage>
        <taxon>Bacteria</taxon>
        <taxon>Pseudomonadati</taxon>
        <taxon>Pseudomonadota</taxon>
        <taxon>Gammaproteobacteria</taxon>
        <taxon>Oceanospirillales</taxon>
        <taxon>Halomonadaceae</taxon>
        <taxon>Vreelandella</taxon>
    </lineage>
</organism>
<dbReference type="EMBL" id="JABYQT010000002">
    <property type="protein sequence ID" value="MBZ5486594.1"/>
    <property type="molecule type" value="Genomic_DNA"/>
</dbReference>
<sequence length="383" mass="41904">MRSGLLVLIVAVVLAGGLSALASTDTYAPRLMRLETRQALPAIETSLAQESAALNGVFLAYAEDQPLWMSAHLAILRYGDIARAALLEYAALPEFQQVLVRFGPDAVLPISYFRAHDVATLRAQHWVGERYQQLSRWWSEEGEQVQGEVEWTPHLRGQMGIALLDAEGHALLNQFVVDAEGKVHWLQGERVVAGISDFFTSGLRDLENQWRRDEAINASDIGWAGVDLLLMASTVKVLRAGRVARGARAGSVEAQGARAGMRQGIAAGTARFASLPRMAKIAAVATTAYVVARHPSLISALGANAARWLGLPVWLGQFVIWLIVLVPLLAVLRLLWRWLVVPVLWLVTPLFRRLFKAASCSPRREFPAPSAASRSPVDDREGG</sequence>
<keyword evidence="2" id="KW-1185">Reference proteome</keyword>
<reference evidence="1" key="1">
    <citation type="submission" date="2020-06" db="EMBL/GenBank/DDBJ databases">
        <title>Whole Genome Sequence of Halomonas aquamarina MB598.</title>
        <authorList>
            <person name="Pervaiz M."/>
            <person name="Fariq A."/>
            <person name="Yasmin A."/>
            <person name="Welch M."/>
        </authorList>
    </citation>
    <scope>NUCLEOTIDE SEQUENCE</scope>
    <source>
        <strain evidence="1">MB598</strain>
    </source>
</reference>
<name>A0ACC5VST1_9GAMM</name>
<gene>
    <name evidence="1" type="ORF">HW452_03550</name>
</gene>
<proteinExistence type="predicted"/>
<evidence type="ECO:0000313" key="2">
    <source>
        <dbReference type="Proteomes" id="UP001319846"/>
    </source>
</evidence>
<protein>
    <submittedName>
        <fullName evidence="1">Uncharacterized protein</fullName>
    </submittedName>
</protein>